<dbReference type="Gene3D" id="3.90.1750.20">
    <property type="entry name" value="Putative Large Serine Recombinase, Chain B, Domain 2"/>
    <property type="match status" value="1"/>
</dbReference>
<dbReference type="InterPro" id="IPR011109">
    <property type="entry name" value="DNA_bind_recombinase_dom"/>
</dbReference>
<proteinExistence type="predicted"/>
<reference evidence="2 3" key="1">
    <citation type="submission" date="2016-11" db="EMBL/GenBank/DDBJ databases">
        <title>Description of two novel members of the family Erysipelotrichaceae: Ileibacterium lipovorans gen. nov., sp. nov. and Dubosiella newyorkensis, gen. nov., sp. nov.</title>
        <authorList>
            <person name="Cox L.M."/>
            <person name="Sohn J."/>
            <person name="Tyrrell K.L."/>
            <person name="Citron D.M."/>
            <person name="Lawson P.A."/>
            <person name="Patel N.B."/>
            <person name="Iizumi T."/>
            <person name="Perez-Perez G.I."/>
            <person name="Goldstein E.J."/>
            <person name="Blaser M.J."/>
        </authorList>
    </citation>
    <scope>NUCLEOTIDE SEQUENCE [LARGE SCALE GENOMIC DNA]</scope>
    <source>
        <strain evidence="2 3">NYU-BL-K8</strain>
    </source>
</reference>
<gene>
    <name evidence="2" type="ORF">BO223_09650</name>
</gene>
<organism evidence="2 3">
    <name type="scientific">Faecalibaculum rodentium</name>
    <dbReference type="NCBI Taxonomy" id="1702221"/>
    <lineage>
        <taxon>Bacteria</taxon>
        <taxon>Bacillati</taxon>
        <taxon>Bacillota</taxon>
        <taxon>Erysipelotrichia</taxon>
        <taxon>Erysipelotrichales</taxon>
        <taxon>Erysipelotrichaceae</taxon>
        <taxon>Faecalibaculum</taxon>
    </lineage>
</organism>
<dbReference type="GeneID" id="82202472"/>
<dbReference type="Proteomes" id="UP000186758">
    <property type="component" value="Unassembled WGS sequence"/>
</dbReference>
<dbReference type="RefSeq" id="WP_075818761.1">
    <property type="nucleotide sequence ID" value="NZ_MPJZ01000088.1"/>
</dbReference>
<evidence type="ECO:0000313" key="3">
    <source>
        <dbReference type="Proteomes" id="UP000186758"/>
    </source>
</evidence>
<evidence type="ECO:0000259" key="1">
    <source>
        <dbReference type="PROSITE" id="PS51737"/>
    </source>
</evidence>
<dbReference type="PROSITE" id="PS51737">
    <property type="entry name" value="RECOMBINASE_DNA_BIND"/>
    <property type="match status" value="1"/>
</dbReference>
<dbReference type="InterPro" id="IPR038109">
    <property type="entry name" value="DNA_bind_recomb_sf"/>
</dbReference>
<evidence type="ECO:0000313" key="2">
    <source>
        <dbReference type="EMBL" id="OLU44044.1"/>
    </source>
</evidence>
<comment type="caution">
    <text evidence="2">The sequence shown here is derived from an EMBL/GenBank/DDBJ whole genome shotgun (WGS) entry which is preliminary data.</text>
</comment>
<sequence>MAAHIPYGYQIINGKAIINEEEAAKLNILFETCASGSSILSGIQKSGIGKSHGQAGLYLRDQRYLGTEFYPQIIEKEVFEKAEQYRLERCTKLRKGSWKKKREVKKPGMNFRMGKVPKRYKDPYKQAAFAYSMIERMD</sequence>
<dbReference type="GO" id="GO:0003677">
    <property type="term" value="F:DNA binding"/>
    <property type="evidence" value="ECO:0007669"/>
    <property type="project" value="InterPro"/>
</dbReference>
<accession>A0A1Q9YIE3</accession>
<feature type="domain" description="Recombinase" evidence="1">
    <location>
        <begin position="6"/>
        <end position="93"/>
    </location>
</feature>
<protein>
    <recommendedName>
        <fullName evidence="1">Recombinase domain-containing protein</fullName>
    </recommendedName>
</protein>
<dbReference type="GO" id="GO:0000150">
    <property type="term" value="F:DNA strand exchange activity"/>
    <property type="evidence" value="ECO:0007669"/>
    <property type="project" value="InterPro"/>
</dbReference>
<dbReference type="EMBL" id="MPJZ01000088">
    <property type="protein sequence ID" value="OLU44044.1"/>
    <property type="molecule type" value="Genomic_DNA"/>
</dbReference>
<name>A0A1Q9YIE3_9FIRM</name>
<dbReference type="AlphaFoldDB" id="A0A1Q9YIE3"/>